<organism evidence="6 7">
    <name type="scientific">Tolypothrix bouteillei VB521301</name>
    <dbReference type="NCBI Taxonomy" id="1479485"/>
    <lineage>
        <taxon>Bacteria</taxon>
        <taxon>Bacillati</taxon>
        <taxon>Cyanobacteriota</taxon>
        <taxon>Cyanophyceae</taxon>
        <taxon>Nostocales</taxon>
        <taxon>Tolypothrichaceae</taxon>
        <taxon>Tolypothrix</taxon>
    </lineage>
</organism>
<dbReference type="Proteomes" id="UP000029738">
    <property type="component" value="Unassembled WGS sequence"/>
</dbReference>
<evidence type="ECO:0000313" key="7">
    <source>
        <dbReference type="Proteomes" id="UP000029738"/>
    </source>
</evidence>
<name>A0A8S9T2S7_9CYAN</name>
<dbReference type="Gene3D" id="3.40.50.300">
    <property type="entry name" value="P-loop containing nucleotide triphosphate hydrolases"/>
    <property type="match status" value="1"/>
</dbReference>
<keyword evidence="2" id="KW-0813">Transport</keyword>
<dbReference type="InterPro" id="IPR003439">
    <property type="entry name" value="ABC_transporter-like_ATP-bd"/>
</dbReference>
<keyword evidence="4 6" id="KW-0067">ATP-binding</keyword>
<comment type="similarity">
    <text evidence="1">Belongs to the ABC transporter superfamily.</text>
</comment>
<keyword evidence="7" id="KW-1185">Reference proteome</keyword>
<keyword evidence="3" id="KW-0547">Nucleotide-binding</keyword>
<evidence type="ECO:0000313" key="6">
    <source>
        <dbReference type="EMBL" id="KAF3885984.1"/>
    </source>
</evidence>
<gene>
    <name evidence="6" type="ORF">DA73_0400011260</name>
</gene>
<dbReference type="PANTHER" id="PTHR42734:SF5">
    <property type="entry name" value="IRON TRANSPORT SYSTEM ATP-BINDING PROTEIN HI_0361-RELATED"/>
    <property type="match status" value="1"/>
</dbReference>
<dbReference type="InterPro" id="IPR027417">
    <property type="entry name" value="P-loop_NTPase"/>
</dbReference>
<dbReference type="EMBL" id="JHEG04000001">
    <property type="protein sequence ID" value="KAF3885984.1"/>
    <property type="molecule type" value="Genomic_DNA"/>
</dbReference>
<feature type="domain" description="ABC transporter" evidence="5">
    <location>
        <begin position="48"/>
        <end position="279"/>
    </location>
</feature>
<dbReference type="InterPro" id="IPR003593">
    <property type="entry name" value="AAA+_ATPase"/>
</dbReference>
<evidence type="ECO:0000256" key="1">
    <source>
        <dbReference type="ARBA" id="ARBA00005417"/>
    </source>
</evidence>
<accession>A0A8S9T2S7</accession>
<evidence type="ECO:0000256" key="3">
    <source>
        <dbReference type="ARBA" id="ARBA00022741"/>
    </source>
</evidence>
<dbReference type="InterPro" id="IPR050153">
    <property type="entry name" value="Metal_Ion_Import_ABC"/>
</dbReference>
<reference evidence="6" key="2">
    <citation type="submission" date="2019-11" db="EMBL/GenBank/DDBJ databases">
        <title>Improved Assembly of Tolypothrix boutellei genome.</title>
        <authorList>
            <person name="Sarangi A.N."/>
            <person name="Mukherjee M."/>
            <person name="Ghosh S."/>
            <person name="Singh D."/>
            <person name="Das A."/>
            <person name="Kant S."/>
            <person name="Prusty A."/>
            <person name="Tripathy S."/>
        </authorList>
    </citation>
    <scope>NUCLEOTIDE SEQUENCE</scope>
    <source>
        <strain evidence="6">VB521301</strain>
    </source>
</reference>
<proteinExistence type="inferred from homology"/>
<dbReference type="InterPro" id="IPR017871">
    <property type="entry name" value="ABC_transporter-like_CS"/>
</dbReference>
<dbReference type="SUPFAM" id="SSF52540">
    <property type="entry name" value="P-loop containing nucleoside triphosphate hydrolases"/>
    <property type="match status" value="1"/>
</dbReference>
<dbReference type="CDD" id="cd03235">
    <property type="entry name" value="ABC_Metallic_Cations"/>
    <property type="match status" value="1"/>
</dbReference>
<comment type="caution">
    <text evidence="6">The sequence shown here is derived from an EMBL/GenBank/DDBJ whole genome shotgun (WGS) entry which is preliminary data.</text>
</comment>
<evidence type="ECO:0000256" key="4">
    <source>
        <dbReference type="ARBA" id="ARBA00022840"/>
    </source>
</evidence>
<dbReference type="OrthoDB" id="9806726at2"/>
<sequence length="286" mass="32069">MKTASFQPEFPLFRKNTGERPNLETHYDPTIDTVDSVSSQGSDVTAAIHISRLGVYYRATEALRDINCVVKPGRLTGIFGPNGAGKSTLLKAMLGLVPSHGSVRYQEKPLTQQLEKIAYVPQRSQIDWAYPATVWDVVMMGRVKKTGWFRQFSTVSRQVAKSALQRVGMSEYRNRPIGELSGGQQQRVFLARALAQEAEIFCFDEPFVGIDQKTQRVIFEVFQELAAAQKIILVVNHDLGESITHFDDLILLNQILIATGSRQQVLTEENLSRAYSGQVMFWKDAA</sequence>
<dbReference type="PROSITE" id="PS50893">
    <property type="entry name" value="ABC_TRANSPORTER_2"/>
    <property type="match status" value="1"/>
</dbReference>
<evidence type="ECO:0000256" key="2">
    <source>
        <dbReference type="ARBA" id="ARBA00022448"/>
    </source>
</evidence>
<reference evidence="6" key="1">
    <citation type="journal article" date="2015" name="Genome Announc.">
        <title>Draft Genome Sequence of Tolypothrix boutellei Strain VB521301.</title>
        <authorList>
            <person name="Chandrababunaidu M.M."/>
            <person name="Singh D."/>
            <person name="Sen D."/>
            <person name="Bhan S."/>
            <person name="Das S."/>
            <person name="Gupta A."/>
            <person name="Adhikary S.P."/>
            <person name="Tripathy S."/>
        </authorList>
    </citation>
    <scope>NUCLEOTIDE SEQUENCE</scope>
    <source>
        <strain evidence="6">VB521301</strain>
    </source>
</reference>
<protein>
    <submittedName>
        <fullName evidence="6">Metal ABC transporter ATP-binding protein</fullName>
    </submittedName>
</protein>
<dbReference type="GO" id="GO:0016887">
    <property type="term" value="F:ATP hydrolysis activity"/>
    <property type="evidence" value="ECO:0007669"/>
    <property type="project" value="InterPro"/>
</dbReference>
<dbReference type="SMART" id="SM00382">
    <property type="entry name" value="AAA"/>
    <property type="match status" value="1"/>
</dbReference>
<dbReference type="PANTHER" id="PTHR42734">
    <property type="entry name" value="METAL TRANSPORT SYSTEM ATP-BINDING PROTEIN TM_0124-RELATED"/>
    <property type="match status" value="1"/>
</dbReference>
<dbReference type="PROSITE" id="PS00211">
    <property type="entry name" value="ABC_TRANSPORTER_1"/>
    <property type="match status" value="1"/>
</dbReference>
<dbReference type="AlphaFoldDB" id="A0A8S9T2S7"/>
<dbReference type="GO" id="GO:0005524">
    <property type="term" value="F:ATP binding"/>
    <property type="evidence" value="ECO:0007669"/>
    <property type="project" value="UniProtKB-KW"/>
</dbReference>
<dbReference type="Pfam" id="PF00005">
    <property type="entry name" value="ABC_tran"/>
    <property type="match status" value="1"/>
</dbReference>
<evidence type="ECO:0000259" key="5">
    <source>
        <dbReference type="PROSITE" id="PS50893"/>
    </source>
</evidence>
<dbReference type="FunFam" id="3.40.50.300:FF:000134">
    <property type="entry name" value="Iron-enterobactin ABC transporter ATP-binding protein"/>
    <property type="match status" value="1"/>
</dbReference>
<dbReference type="RefSeq" id="WP_082051688.1">
    <property type="nucleotide sequence ID" value="NZ_JHEG04000001.1"/>
</dbReference>